<comment type="caution">
    <text evidence="3">The sequence shown here is derived from an EMBL/GenBank/DDBJ whole genome shotgun (WGS) entry which is preliminary data.</text>
</comment>
<feature type="signal peptide" evidence="1">
    <location>
        <begin position="1"/>
        <end position="26"/>
    </location>
</feature>
<dbReference type="Proteomes" id="UP001566331">
    <property type="component" value="Unassembled WGS sequence"/>
</dbReference>
<evidence type="ECO:0000313" key="3">
    <source>
        <dbReference type="EMBL" id="MEZ0474880.1"/>
    </source>
</evidence>
<dbReference type="PROSITE" id="PS51257">
    <property type="entry name" value="PROKAR_LIPOPROTEIN"/>
    <property type="match status" value="1"/>
</dbReference>
<organism evidence="3 4">
    <name type="scientific">Luteimonas salinilitoris</name>
    <dbReference type="NCBI Taxonomy" id="3237697"/>
    <lineage>
        <taxon>Bacteria</taxon>
        <taxon>Pseudomonadati</taxon>
        <taxon>Pseudomonadota</taxon>
        <taxon>Gammaproteobacteria</taxon>
        <taxon>Lysobacterales</taxon>
        <taxon>Lysobacteraceae</taxon>
        <taxon>Luteimonas</taxon>
    </lineage>
</organism>
<keyword evidence="1" id="KW-0732">Signal</keyword>
<feature type="chain" id="PRO_5047223197" evidence="1">
    <location>
        <begin position="27"/>
        <end position="158"/>
    </location>
</feature>
<name>A0ABV4HQ74_9GAMM</name>
<gene>
    <name evidence="3" type="ORF">AB6713_09675</name>
</gene>
<sequence length="158" mass="16594">MARLFTPLLCAFCLLLVACSSGPVRRISEPAASIQQLSVAADGSWSVDLRVQNYSSIAMRFDGIRLELTTGGEAAGTLQGAPQLSIAQESADVVTVTLTPTAAARILLADTLAGGRSLPYTLEGELNAVPTDRGRARDYRIERSGVLSPVPGLPGVLR</sequence>
<dbReference type="InterPro" id="IPR004864">
    <property type="entry name" value="LEA_2"/>
</dbReference>
<proteinExistence type="predicted"/>
<evidence type="ECO:0000259" key="2">
    <source>
        <dbReference type="Pfam" id="PF03168"/>
    </source>
</evidence>
<dbReference type="EMBL" id="JBFWIC010000011">
    <property type="protein sequence ID" value="MEZ0474880.1"/>
    <property type="molecule type" value="Genomic_DNA"/>
</dbReference>
<dbReference type="Gene3D" id="2.60.40.1820">
    <property type="match status" value="1"/>
</dbReference>
<feature type="domain" description="Late embryogenesis abundant protein LEA-2 subgroup" evidence="2">
    <location>
        <begin position="49"/>
        <end position="142"/>
    </location>
</feature>
<reference evidence="3 4" key="1">
    <citation type="submission" date="2024-07" db="EMBL/GenBank/DDBJ databases">
        <title>Luteimonas salilacus sp. nov., isolated from the shore soil of Salt Lake in Tibet of China.</title>
        <authorList>
            <person name="Zhang X."/>
            <person name="Li A."/>
        </authorList>
    </citation>
    <scope>NUCLEOTIDE SEQUENCE [LARGE SCALE GENOMIC DNA]</scope>
    <source>
        <strain evidence="3 4">B3-2-R+30</strain>
    </source>
</reference>
<accession>A0ABV4HQ74</accession>
<dbReference type="SUPFAM" id="SSF117070">
    <property type="entry name" value="LEA14-like"/>
    <property type="match status" value="1"/>
</dbReference>
<evidence type="ECO:0000313" key="4">
    <source>
        <dbReference type="Proteomes" id="UP001566331"/>
    </source>
</evidence>
<protein>
    <submittedName>
        <fullName evidence="3">LEA type 2 family protein</fullName>
    </submittedName>
</protein>
<keyword evidence="4" id="KW-1185">Reference proteome</keyword>
<dbReference type="RefSeq" id="WP_370562396.1">
    <property type="nucleotide sequence ID" value="NZ_JBFWIB010000001.1"/>
</dbReference>
<evidence type="ECO:0000256" key="1">
    <source>
        <dbReference type="SAM" id="SignalP"/>
    </source>
</evidence>
<dbReference type="Pfam" id="PF03168">
    <property type="entry name" value="LEA_2"/>
    <property type="match status" value="1"/>
</dbReference>